<name>A0A090VKJ6_9FLAO</name>
<accession>A0A090VKJ6</accession>
<dbReference type="Proteomes" id="UP000029641">
    <property type="component" value="Unassembled WGS sequence"/>
</dbReference>
<dbReference type="EMBL" id="BBNR01000001">
    <property type="protein sequence ID" value="GAL65271.1"/>
    <property type="molecule type" value="Genomic_DNA"/>
</dbReference>
<dbReference type="PROSITE" id="PS51257">
    <property type="entry name" value="PROKAR_LIPOPROTEIN"/>
    <property type="match status" value="1"/>
</dbReference>
<evidence type="ECO:0000313" key="3">
    <source>
        <dbReference type="Proteomes" id="UP000029641"/>
    </source>
</evidence>
<comment type="caution">
    <text evidence="1">The sequence shown here is derived from an EMBL/GenBank/DDBJ whole genome shotgun (WGS) entry which is preliminary data.</text>
</comment>
<proteinExistence type="predicted"/>
<reference evidence="3 4" key="1">
    <citation type="journal article" date="2014" name="Genome Announc.">
        <title>Draft Genome Sequence of Marine Flavobacterium Jejuia pallidilutea Strain 11shimoA1 and Pigmentation Mutants.</title>
        <authorList>
            <person name="Takatani N."/>
            <person name="Nakanishi M."/>
            <person name="Meirelles P."/>
            <person name="Mino S."/>
            <person name="Suda W."/>
            <person name="Oshima K."/>
            <person name="Hattori M."/>
            <person name="Ohkuma M."/>
            <person name="Hosokawa M."/>
            <person name="Miyashita K."/>
            <person name="Thompson F.L."/>
            <person name="Niwa A."/>
            <person name="Sawabe T."/>
            <person name="Sawabe T."/>
        </authorList>
    </citation>
    <scope>NUCLEOTIDE SEQUENCE [LARGE SCALE GENOMIC DNA]</scope>
    <source>
        <strain evidence="1 3">JCM 19301</strain>
        <strain evidence="2">JCM 19302</strain>
        <strain evidence="4">JCM19302</strain>
    </source>
</reference>
<evidence type="ECO:0000313" key="2">
    <source>
        <dbReference type="EMBL" id="GAL69325.1"/>
    </source>
</evidence>
<dbReference type="RefSeq" id="WP_369384912.1">
    <property type="nucleotide sequence ID" value="NZ_BBNR01000001.1"/>
</dbReference>
<gene>
    <name evidence="1" type="ORF">JCM19301_3731</name>
    <name evidence="2" type="ORF">JCM19302_4054</name>
</gene>
<sequence>MKARFKPTVLFIICLIAISSCSRKKNTFLSRNVHAVTAEYNALYNGYIALEQGRTSLNASYEDDYWEVLPIERMQIDEDVILPGQSKNENFTRAEEKAAKAIQKHSINIESKEYNPQMDEAIYFWGKHGISISVLYLR</sequence>
<dbReference type="Proteomes" id="UP000029646">
    <property type="component" value="Unassembled WGS sequence"/>
</dbReference>
<organism evidence="1 3">
    <name type="scientific">Jejuia pallidilutea</name>
    <dbReference type="NCBI Taxonomy" id="504487"/>
    <lineage>
        <taxon>Bacteria</taxon>
        <taxon>Pseudomonadati</taxon>
        <taxon>Bacteroidota</taxon>
        <taxon>Flavobacteriia</taxon>
        <taxon>Flavobacteriales</taxon>
        <taxon>Flavobacteriaceae</taxon>
        <taxon>Jejuia</taxon>
    </lineage>
</organism>
<dbReference type="EMBL" id="BBNS01000001">
    <property type="protein sequence ID" value="GAL69325.1"/>
    <property type="molecule type" value="Genomic_DNA"/>
</dbReference>
<evidence type="ECO:0000313" key="1">
    <source>
        <dbReference type="EMBL" id="GAL65271.1"/>
    </source>
</evidence>
<dbReference type="AlphaFoldDB" id="A0A090VKJ6"/>
<evidence type="ECO:0000313" key="4">
    <source>
        <dbReference type="Proteomes" id="UP000029646"/>
    </source>
</evidence>
<dbReference type="eggNOG" id="COG0457">
    <property type="taxonomic scope" value="Bacteria"/>
</dbReference>
<protein>
    <submittedName>
        <fullName evidence="1">TPR domain protein</fullName>
    </submittedName>
</protein>